<dbReference type="Proteomes" id="UP000076744">
    <property type="component" value="Unassembled WGS sequence"/>
</dbReference>
<evidence type="ECO:0008006" key="10">
    <source>
        <dbReference type="Google" id="ProtNLM"/>
    </source>
</evidence>
<keyword evidence="2 6" id="KW-0812">Transmembrane</keyword>
<dbReference type="AlphaFoldDB" id="A0A168EN44"/>
<evidence type="ECO:0000256" key="3">
    <source>
        <dbReference type="ARBA" id="ARBA00022989"/>
    </source>
</evidence>
<evidence type="ECO:0000256" key="1">
    <source>
        <dbReference type="ARBA" id="ARBA00004167"/>
    </source>
</evidence>
<keyword evidence="7" id="KW-0732">Signal</keyword>
<evidence type="ECO:0000313" key="9">
    <source>
        <dbReference type="Proteomes" id="UP000076744"/>
    </source>
</evidence>
<dbReference type="OrthoDB" id="5338512at2759"/>
<protein>
    <recommendedName>
        <fullName evidence="10">Mid2-like cell wall stress sensor</fullName>
    </recommendedName>
</protein>
<reference evidence="8 9" key="1">
    <citation type="journal article" date="2016" name="Genome Biol. Evol.">
        <title>Divergent and convergent evolution of fungal pathogenicity.</title>
        <authorList>
            <person name="Shang Y."/>
            <person name="Xiao G."/>
            <person name="Zheng P."/>
            <person name="Cen K."/>
            <person name="Zhan S."/>
            <person name="Wang C."/>
        </authorList>
    </citation>
    <scope>NUCLEOTIDE SEQUENCE [LARGE SCALE GENOMIC DNA]</scope>
    <source>
        <strain evidence="8 9">ARSEF 2679</strain>
    </source>
</reference>
<feature type="region of interest" description="Disordered" evidence="5">
    <location>
        <begin position="250"/>
        <end position="281"/>
    </location>
</feature>
<accession>A0A168EN44</accession>
<dbReference type="GeneID" id="30017203"/>
<evidence type="ECO:0000256" key="6">
    <source>
        <dbReference type="SAM" id="Phobius"/>
    </source>
</evidence>
<evidence type="ECO:0000256" key="7">
    <source>
        <dbReference type="SAM" id="SignalP"/>
    </source>
</evidence>
<evidence type="ECO:0000256" key="4">
    <source>
        <dbReference type="ARBA" id="ARBA00023136"/>
    </source>
</evidence>
<feature type="compositionally biased region" description="Basic and acidic residues" evidence="5">
    <location>
        <begin position="438"/>
        <end position="449"/>
    </location>
</feature>
<comment type="caution">
    <text evidence="8">The sequence shown here is derived from an EMBL/GenBank/DDBJ whole genome shotgun (WGS) entry which is preliminary data.</text>
</comment>
<feature type="compositionally biased region" description="Polar residues" evidence="5">
    <location>
        <begin position="308"/>
        <end position="317"/>
    </location>
</feature>
<dbReference type="InterPro" id="IPR051694">
    <property type="entry name" value="Immunoregulatory_rcpt-like"/>
</dbReference>
<sequence>MHRRRAVLALLAASTTITTTTALPQDLFTPRASNSSPENYTCPKDLLACPSKLPAPFCCPADTKCQGLAADTTALCCPSGSDCDRIKPIACDVRMQDPAEHPTAVIFTTVFSFDLPVCANGCCPFGYSCDNGECLRSADQSKSPAELADASKSATSSSASATSTAPNTSAKATTTTTSTSPASSSAMATDAHTSSTQVAQSATATSEAGQGQGGGGMTSKTTSIIGGAVGGTVVLVVAAVIGILCVRRRRRRKQGMRDDASSSSREKSGTSAPSHDAGSVRARGFLISEPIIERDNFRTDFILKSPSAASSISQRPINNRWEGDRSSGGGGGGAAAVSAPRNLTHPPRLDPQPEDQYRLSIPNPFASPDPGRNGLTSPGSCYDYDGRHYEEEEEGDERYAKTGEVGRPVAPSLNNLRDSRRVVSRNVEPQDMHGYGYYDEKEEGRRPDSDVFSDEYAVVAPLRGQQQQQQQKQQQKQAGGRDTMFSGLMDDAGLGAIHRGEKKYVPVPDRTPRL</sequence>
<keyword evidence="3 6" id="KW-1133">Transmembrane helix</keyword>
<feature type="region of interest" description="Disordered" evidence="5">
    <location>
        <begin position="145"/>
        <end position="218"/>
    </location>
</feature>
<name>A0A168EN44_CORFA</name>
<feature type="compositionally biased region" description="Basic and acidic residues" evidence="5">
    <location>
        <begin position="255"/>
        <end position="268"/>
    </location>
</feature>
<gene>
    <name evidence="8" type="ORF">ISF_00911</name>
</gene>
<dbReference type="EMBL" id="AZHB01000001">
    <property type="protein sequence ID" value="OAA74010.1"/>
    <property type="molecule type" value="Genomic_DNA"/>
</dbReference>
<keyword evidence="9" id="KW-1185">Reference proteome</keyword>
<feature type="compositionally biased region" description="Low complexity" evidence="5">
    <location>
        <begin position="148"/>
        <end position="191"/>
    </location>
</feature>
<evidence type="ECO:0000256" key="2">
    <source>
        <dbReference type="ARBA" id="ARBA00022692"/>
    </source>
</evidence>
<feature type="region of interest" description="Disordered" evidence="5">
    <location>
        <begin position="308"/>
        <end position="488"/>
    </location>
</feature>
<proteinExistence type="predicted"/>
<comment type="subcellular location">
    <subcellularLocation>
        <location evidence="1">Membrane</location>
        <topology evidence="1">Single-pass membrane protein</topology>
    </subcellularLocation>
</comment>
<feature type="chain" id="PRO_5007896616" description="Mid2-like cell wall stress sensor" evidence="7">
    <location>
        <begin position="23"/>
        <end position="514"/>
    </location>
</feature>
<evidence type="ECO:0000256" key="5">
    <source>
        <dbReference type="SAM" id="MobiDB-lite"/>
    </source>
</evidence>
<dbReference type="RefSeq" id="XP_018708968.1">
    <property type="nucleotide sequence ID" value="XM_018844518.1"/>
</dbReference>
<keyword evidence="4 6" id="KW-0472">Membrane</keyword>
<dbReference type="CDD" id="cd12087">
    <property type="entry name" value="TM_EGFR-like"/>
    <property type="match status" value="1"/>
</dbReference>
<feature type="transmembrane region" description="Helical" evidence="6">
    <location>
        <begin position="224"/>
        <end position="246"/>
    </location>
</feature>
<feature type="signal peptide" evidence="7">
    <location>
        <begin position="1"/>
        <end position="22"/>
    </location>
</feature>
<feature type="compositionally biased region" description="Low complexity" evidence="5">
    <location>
        <begin position="465"/>
        <end position="477"/>
    </location>
</feature>
<dbReference type="GO" id="GO:0016020">
    <property type="term" value="C:membrane"/>
    <property type="evidence" value="ECO:0007669"/>
    <property type="project" value="UniProtKB-SubCell"/>
</dbReference>
<organism evidence="8 9">
    <name type="scientific">Cordyceps fumosorosea (strain ARSEF 2679)</name>
    <name type="common">Isaria fumosorosea</name>
    <dbReference type="NCBI Taxonomy" id="1081104"/>
    <lineage>
        <taxon>Eukaryota</taxon>
        <taxon>Fungi</taxon>
        <taxon>Dikarya</taxon>
        <taxon>Ascomycota</taxon>
        <taxon>Pezizomycotina</taxon>
        <taxon>Sordariomycetes</taxon>
        <taxon>Hypocreomycetidae</taxon>
        <taxon>Hypocreales</taxon>
        <taxon>Cordycipitaceae</taxon>
        <taxon>Cordyceps</taxon>
    </lineage>
</organism>
<feature type="compositionally biased region" description="Polar residues" evidence="5">
    <location>
        <begin position="192"/>
        <end position="201"/>
    </location>
</feature>
<evidence type="ECO:0000313" key="8">
    <source>
        <dbReference type="EMBL" id="OAA74010.1"/>
    </source>
</evidence>
<dbReference type="GO" id="GO:0071944">
    <property type="term" value="C:cell periphery"/>
    <property type="evidence" value="ECO:0007669"/>
    <property type="project" value="UniProtKB-ARBA"/>
</dbReference>
<dbReference type="PANTHER" id="PTHR15549">
    <property type="entry name" value="PAIRED IMMUNOGLOBULIN-LIKE TYPE 2 RECEPTOR"/>
    <property type="match status" value="1"/>
</dbReference>